<accession>D0NCP4</accession>
<dbReference type="Proteomes" id="UP000006643">
    <property type="component" value="Unassembled WGS sequence"/>
</dbReference>
<gene>
    <name evidence="2" type="ORF">PITG_09738</name>
</gene>
<dbReference type="GeneID" id="9470359"/>
<feature type="region of interest" description="Disordered" evidence="1">
    <location>
        <begin position="1"/>
        <end position="45"/>
    </location>
</feature>
<evidence type="ECO:0000256" key="1">
    <source>
        <dbReference type="SAM" id="MobiDB-lite"/>
    </source>
</evidence>
<dbReference type="VEuPathDB" id="FungiDB:PITG_09738"/>
<dbReference type="OrthoDB" id="129431at2759"/>
<feature type="compositionally biased region" description="Basic and acidic residues" evidence="1">
    <location>
        <begin position="1"/>
        <end position="10"/>
    </location>
</feature>
<protein>
    <submittedName>
        <fullName evidence="2">Uncharacterized protein</fullName>
    </submittedName>
</protein>
<dbReference type="InParanoid" id="D0NCP4"/>
<dbReference type="KEGG" id="pif:PITG_09738"/>
<sequence length="128" mass="13387">MFVSDSKRTSADLGTPCGEELPSREPGLREVSGGDAFDDGGSVGPDGKRVIRSVGGVQALSDGFIDCCPSKMLADTVLRLGNAGPFRSDCPIVKGKSTRRETGELGCSSAGLKYSSPNFTESLQQLKN</sequence>
<reference evidence="3" key="1">
    <citation type="journal article" date="2009" name="Nature">
        <title>Genome sequence and analysis of the Irish potato famine pathogen Phytophthora infestans.</title>
        <authorList>
            <consortium name="The Broad Institute Genome Sequencing Platform"/>
            <person name="Haas B.J."/>
            <person name="Kamoun S."/>
            <person name="Zody M.C."/>
            <person name="Jiang R.H."/>
            <person name="Handsaker R.E."/>
            <person name="Cano L.M."/>
            <person name="Grabherr M."/>
            <person name="Kodira C.D."/>
            <person name="Raffaele S."/>
            <person name="Torto-Alalibo T."/>
            <person name="Bozkurt T.O."/>
            <person name="Ah-Fong A.M."/>
            <person name="Alvarado L."/>
            <person name="Anderson V.L."/>
            <person name="Armstrong M.R."/>
            <person name="Avrova A."/>
            <person name="Baxter L."/>
            <person name="Beynon J."/>
            <person name="Boevink P.C."/>
            <person name="Bollmann S.R."/>
            <person name="Bos J.I."/>
            <person name="Bulone V."/>
            <person name="Cai G."/>
            <person name="Cakir C."/>
            <person name="Carrington J.C."/>
            <person name="Chawner M."/>
            <person name="Conti L."/>
            <person name="Costanzo S."/>
            <person name="Ewan R."/>
            <person name="Fahlgren N."/>
            <person name="Fischbach M.A."/>
            <person name="Fugelstad J."/>
            <person name="Gilroy E.M."/>
            <person name="Gnerre S."/>
            <person name="Green P.J."/>
            <person name="Grenville-Briggs L.J."/>
            <person name="Griffith J."/>
            <person name="Grunwald N.J."/>
            <person name="Horn K."/>
            <person name="Horner N.R."/>
            <person name="Hu C.H."/>
            <person name="Huitema E."/>
            <person name="Jeong D.H."/>
            <person name="Jones A.M."/>
            <person name="Jones J.D."/>
            <person name="Jones R.W."/>
            <person name="Karlsson E.K."/>
            <person name="Kunjeti S.G."/>
            <person name="Lamour K."/>
            <person name="Liu Z."/>
            <person name="Ma L."/>
            <person name="Maclean D."/>
            <person name="Chibucos M.C."/>
            <person name="McDonald H."/>
            <person name="McWalters J."/>
            <person name="Meijer H.J."/>
            <person name="Morgan W."/>
            <person name="Morris P.F."/>
            <person name="Munro C.A."/>
            <person name="O'Neill K."/>
            <person name="Ospina-Giraldo M."/>
            <person name="Pinzon A."/>
            <person name="Pritchard L."/>
            <person name="Ramsahoye B."/>
            <person name="Ren Q."/>
            <person name="Restrepo S."/>
            <person name="Roy S."/>
            <person name="Sadanandom A."/>
            <person name="Savidor A."/>
            <person name="Schornack S."/>
            <person name="Schwartz D.C."/>
            <person name="Schumann U.D."/>
            <person name="Schwessinger B."/>
            <person name="Seyer L."/>
            <person name="Sharpe T."/>
            <person name="Silvar C."/>
            <person name="Song J."/>
            <person name="Studholme D.J."/>
            <person name="Sykes S."/>
            <person name="Thines M."/>
            <person name="van de Vondervoort P.J."/>
            <person name="Phuntumart V."/>
            <person name="Wawra S."/>
            <person name="Weide R."/>
            <person name="Win J."/>
            <person name="Young C."/>
            <person name="Zhou S."/>
            <person name="Fry W."/>
            <person name="Meyers B.C."/>
            <person name="van West P."/>
            <person name="Ristaino J."/>
            <person name="Govers F."/>
            <person name="Birch P.R."/>
            <person name="Whisson S.C."/>
            <person name="Judelson H.S."/>
            <person name="Nusbaum C."/>
        </authorList>
    </citation>
    <scope>NUCLEOTIDE SEQUENCE [LARGE SCALE GENOMIC DNA]</scope>
    <source>
        <strain evidence="3">T30-4</strain>
    </source>
</reference>
<name>D0NCP4_PHYIT</name>
<dbReference type="HOGENOM" id="CLU_1963866_0_0_1"/>
<evidence type="ECO:0000313" key="3">
    <source>
        <dbReference type="Proteomes" id="UP000006643"/>
    </source>
</evidence>
<evidence type="ECO:0000313" key="2">
    <source>
        <dbReference type="EMBL" id="EEY55758.1"/>
    </source>
</evidence>
<organism evidence="2 3">
    <name type="scientific">Phytophthora infestans (strain T30-4)</name>
    <name type="common">Potato late blight agent</name>
    <dbReference type="NCBI Taxonomy" id="403677"/>
    <lineage>
        <taxon>Eukaryota</taxon>
        <taxon>Sar</taxon>
        <taxon>Stramenopiles</taxon>
        <taxon>Oomycota</taxon>
        <taxon>Peronosporomycetes</taxon>
        <taxon>Peronosporales</taxon>
        <taxon>Peronosporaceae</taxon>
        <taxon>Phytophthora</taxon>
    </lineage>
</organism>
<proteinExistence type="predicted"/>
<keyword evidence="3" id="KW-1185">Reference proteome</keyword>
<dbReference type="RefSeq" id="XP_002903334.1">
    <property type="nucleotide sequence ID" value="XM_002903288.1"/>
</dbReference>
<dbReference type="AlphaFoldDB" id="D0NCP4"/>
<dbReference type="EMBL" id="DS028132">
    <property type="protein sequence ID" value="EEY55758.1"/>
    <property type="molecule type" value="Genomic_DNA"/>
</dbReference>